<dbReference type="InterPro" id="IPR000182">
    <property type="entry name" value="GNAT_dom"/>
</dbReference>
<evidence type="ECO:0000256" key="2">
    <source>
        <dbReference type="ARBA" id="ARBA00023315"/>
    </source>
</evidence>
<keyword evidence="9" id="KW-1185">Reference proteome</keyword>
<accession>A0A5N5UEJ7</accession>
<proteinExistence type="predicted"/>
<dbReference type="GO" id="GO:0016747">
    <property type="term" value="F:acyltransferase activity, transferring groups other than amino-acyl groups"/>
    <property type="evidence" value="ECO:0007669"/>
    <property type="project" value="InterPro"/>
</dbReference>
<evidence type="ECO:0000313" key="6">
    <source>
        <dbReference type="EMBL" id="KAB7519727.1"/>
    </source>
</evidence>
<protein>
    <submittedName>
        <fullName evidence="6">GNAT family N-acetyltransferase</fullName>
    </submittedName>
</protein>
<dbReference type="EMBL" id="QJOW01000002">
    <property type="protein sequence ID" value="KAB7517154.1"/>
    <property type="molecule type" value="Genomic_DNA"/>
</dbReference>
<dbReference type="Proteomes" id="UP000326207">
    <property type="component" value="Unassembled WGS sequence"/>
</dbReference>
<evidence type="ECO:0000313" key="7">
    <source>
        <dbReference type="Proteomes" id="UP000326207"/>
    </source>
</evidence>
<feature type="domain" description="N-acetyltransferase" evidence="3">
    <location>
        <begin position="5"/>
        <end position="158"/>
    </location>
</feature>
<dbReference type="Gene3D" id="3.40.630.30">
    <property type="match status" value="1"/>
</dbReference>
<dbReference type="Pfam" id="PF00583">
    <property type="entry name" value="Acetyltransf_1"/>
    <property type="match status" value="1"/>
</dbReference>
<evidence type="ECO:0000313" key="9">
    <source>
        <dbReference type="Proteomes" id="UP000326865"/>
    </source>
</evidence>
<dbReference type="PANTHER" id="PTHR43877:SF2">
    <property type="entry name" value="AMINOALKYLPHOSPHONATE N-ACETYLTRANSFERASE-RELATED"/>
    <property type="match status" value="1"/>
</dbReference>
<dbReference type="AlphaFoldDB" id="A0A5N5ULC4"/>
<gene>
    <name evidence="4" type="ORF">DM867_00385</name>
    <name evidence="5" type="ORF">DMP03_07295</name>
    <name evidence="6" type="ORF">DP108_00280</name>
</gene>
<dbReference type="RefSeq" id="WP_152120029.1">
    <property type="nucleotide sequence ID" value="NZ_QJOW01000002.1"/>
</dbReference>
<dbReference type="Proteomes" id="UP000326302">
    <property type="component" value="Unassembled WGS sequence"/>
</dbReference>
<dbReference type="EMBL" id="QMDY01000001">
    <property type="protein sequence ID" value="KAB7519727.1"/>
    <property type="molecule type" value="Genomic_DNA"/>
</dbReference>
<reference evidence="7 8" key="1">
    <citation type="submission" date="2019-10" db="EMBL/GenBank/DDBJ databases">
        <title>Unraveling microbial dark matter from salterns through culturing: the case of the genus Halosegnis.</title>
        <authorList>
            <person name="Duran-Viseras A."/>
            <person name="Andrei A.-S."/>
            <person name="Vera-Gargallo B."/>
            <person name="Ghai R."/>
            <person name="Sanchez-Porro C."/>
            <person name="Ventosa A."/>
        </authorList>
    </citation>
    <scope>NUCLEOTIDE SEQUENCE [LARGE SCALE GENOMIC DNA]</scope>
    <source>
        <strain evidence="5 8">F17-44</strain>
        <strain evidence="4 9">F18-79</strain>
        <strain evidence="6 7">F19-13</strain>
    </source>
</reference>
<evidence type="ECO:0000256" key="1">
    <source>
        <dbReference type="ARBA" id="ARBA00022679"/>
    </source>
</evidence>
<dbReference type="PROSITE" id="PS51186">
    <property type="entry name" value="GNAT"/>
    <property type="match status" value="1"/>
</dbReference>
<comment type="caution">
    <text evidence="6">The sequence shown here is derived from an EMBL/GenBank/DDBJ whole genome shotgun (WGS) entry which is preliminary data.</text>
</comment>
<dbReference type="InterPro" id="IPR016181">
    <property type="entry name" value="Acyl_CoA_acyltransferase"/>
</dbReference>
<dbReference type="CDD" id="cd04301">
    <property type="entry name" value="NAT_SF"/>
    <property type="match status" value="1"/>
</dbReference>
<dbReference type="InterPro" id="IPR050832">
    <property type="entry name" value="Bact_Acetyltransf"/>
</dbReference>
<accession>A0A5N5UCU0</accession>
<evidence type="ECO:0000259" key="3">
    <source>
        <dbReference type="PROSITE" id="PS51186"/>
    </source>
</evidence>
<sequence length="158" mass="18040">MSARIEIRPATTDDVTALVPLYRTAYQTTADLGYPTGMTDVDPEYVRSWFDPEEPSAEFVAERDGDIVGAVRVLESEDHPFAERLAVAPDAQDRGIGTRLFERVEAYAREQGYDRLQLGTYTGHPFLVDFYEARGYERYTVWENDDADHDYVGYEKPL</sequence>
<dbReference type="EMBL" id="QKKZ01000001">
    <property type="protein sequence ID" value="KAB7515641.1"/>
    <property type="molecule type" value="Genomic_DNA"/>
</dbReference>
<accession>A0A5N5ULC4</accession>
<evidence type="ECO:0000313" key="5">
    <source>
        <dbReference type="EMBL" id="KAB7517154.1"/>
    </source>
</evidence>
<keyword evidence="2" id="KW-0012">Acyltransferase</keyword>
<evidence type="ECO:0000313" key="4">
    <source>
        <dbReference type="EMBL" id="KAB7515641.1"/>
    </source>
</evidence>
<dbReference type="Proteomes" id="UP000326865">
    <property type="component" value="Unassembled WGS sequence"/>
</dbReference>
<organism evidence="6 7">
    <name type="scientific">Halosegnis rubeus</name>
    <dbReference type="NCBI Taxonomy" id="2212850"/>
    <lineage>
        <taxon>Archaea</taxon>
        <taxon>Methanobacteriati</taxon>
        <taxon>Methanobacteriota</taxon>
        <taxon>Stenosarchaea group</taxon>
        <taxon>Halobacteria</taxon>
        <taxon>Halobacteriales</taxon>
        <taxon>Natronomonadaceae</taxon>
        <taxon>Halosegnis</taxon>
    </lineage>
</organism>
<dbReference type="OrthoDB" id="11597at2157"/>
<evidence type="ECO:0000313" key="8">
    <source>
        <dbReference type="Proteomes" id="UP000326302"/>
    </source>
</evidence>
<dbReference type="SUPFAM" id="SSF55729">
    <property type="entry name" value="Acyl-CoA N-acyltransferases (Nat)"/>
    <property type="match status" value="1"/>
</dbReference>
<dbReference type="PANTHER" id="PTHR43877">
    <property type="entry name" value="AMINOALKYLPHOSPHONATE N-ACETYLTRANSFERASE-RELATED-RELATED"/>
    <property type="match status" value="1"/>
</dbReference>
<name>A0A5N5ULC4_9EURY</name>
<keyword evidence="1 6" id="KW-0808">Transferase</keyword>